<keyword evidence="2" id="KW-1185">Reference proteome</keyword>
<dbReference type="OrthoDB" id="5863171at2759"/>
<dbReference type="Proteomes" id="UP001143981">
    <property type="component" value="Unassembled WGS sequence"/>
</dbReference>
<dbReference type="InterPro" id="IPR013083">
    <property type="entry name" value="Znf_RING/FYVE/PHD"/>
</dbReference>
<name>A0A9W7Y0P4_9FUNG</name>
<evidence type="ECO:0000313" key="1">
    <source>
        <dbReference type="EMBL" id="KAJ1721864.1"/>
    </source>
</evidence>
<feature type="non-terminal residue" evidence="1">
    <location>
        <position position="408"/>
    </location>
</feature>
<dbReference type="AlphaFoldDB" id="A0A9W7Y0P4"/>
<organism evidence="1 2">
    <name type="scientific">Coemansia biformis</name>
    <dbReference type="NCBI Taxonomy" id="1286918"/>
    <lineage>
        <taxon>Eukaryota</taxon>
        <taxon>Fungi</taxon>
        <taxon>Fungi incertae sedis</taxon>
        <taxon>Zoopagomycota</taxon>
        <taxon>Kickxellomycotina</taxon>
        <taxon>Kickxellomycetes</taxon>
        <taxon>Kickxellales</taxon>
        <taxon>Kickxellaceae</taxon>
        <taxon>Coemansia</taxon>
    </lineage>
</organism>
<reference evidence="1" key="1">
    <citation type="submission" date="2022-07" db="EMBL/GenBank/DDBJ databases">
        <title>Phylogenomic reconstructions and comparative analyses of Kickxellomycotina fungi.</title>
        <authorList>
            <person name="Reynolds N.K."/>
            <person name="Stajich J.E."/>
            <person name="Barry K."/>
            <person name="Grigoriev I.V."/>
            <person name="Crous P."/>
            <person name="Smith M.E."/>
        </authorList>
    </citation>
    <scope>NUCLEOTIDE SEQUENCE</scope>
    <source>
        <strain evidence="1">BCRC 34381</strain>
    </source>
</reference>
<gene>
    <name evidence="1" type="ORF">LPJ61_005990</name>
</gene>
<accession>A0A9W7Y0P4</accession>
<proteinExistence type="predicted"/>
<sequence>MAQAEHGVLARLVCVAINACPQIATELHSLVSETEAGDRQRVLGVLAAHGGERFGEKDNTDELAVLEPWLRGVLAQRAAAENMRPLDMPSIHGVLATVLGPRQHDGWTMALLELGPDTDCSSRGALRSCLERSWAASRPSLAMPPLVFVQGEVPVSVLCSTATIDFDRCTDADTSRRRRDARENARKEAAASTAVADGIGAQRWTCDEIAQSLDDVRSWLARPALRDRTGISDITPSCEAARHHLESLSVLWGTIIDRVRGRQQRALRALRDAERAGPYVLRAFVVSDAAGSRSQASVVRRFGKAETPGHLAVLGADGICRPARAQDVGGVAVESVWVCCSDDPECLADSAADAGPGGSQGGINTVVADPDDEIFCQVCGYLESWSYNQIILCDGCELGTHQMCHVPV</sequence>
<evidence type="ECO:0000313" key="2">
    <source>
        <dbReference type="Proteomes" id="UP001143981"/>
    </source>
</evidence>
<comment type="caution">
    <text evidence="1">The sequence shown here is derived from an EMBL/GenBank/DDBJ whole genome shotgun (WGS) entry which is preliminary data.</text>
</comment>
<dbReference type="SUPFAM" id="SSF57903">
    <property type="entry name" value="FYVE/PHD zinc finger"/>
    <property type="match status" value="1"/>
</dbReference>
<dbReference type="Gene3D" id="3.30.40.10">
    <property type="entry name" value="Zinc/RING finger domain, C3HC4 (zinc finger)"/>
    <property type="match status" value="1"/>
</dbReference>
<dbReference type="InterPro" id="IPR011011">
    <property type="entry name" value="Znf_FYVE_PHD"/>
</dbReference>
<dbReference type="EMBL" id="JANBOI010002438">
    <property type="protein sequence ID" value="KAJ1721864.1"/>
    <property type="molecule type" value="Genomic_DNA"/>
</dbReference>
<protein>
    <submittedName>
        <fullName evidence="1">Uncharacterized protein</fullName>
    </submittedName>
</protein>